<dbReference type="InterPro" id="IPR029052">
    <property type="entry name" value="Metallo-depent_PP-like"/>
</dbReference>
<dbReference type="InterPro" id="IPR004843">
    <property type="entry name" value="Calcineurin-like_PHP"/>
</dbReference>
<protein>
    <submittedName>
        <fullName evidence="2">Putative calcineurin-like phosphoesterase</fullName>
    </submittedName>
</protein>
<dbReference type="EMBL" id="MT142347">
    <property type="protein sequence ID" value="QJA78660.1"/>
    <property type="molecule type" value="Genomic_DNA"/>
</dbReference>
<dbReference type="Pfam" id="PF00149">
    <property type="entry name" value="Metallophos"/>
    <property type="match status" value="1"/>
</dbReference>
<name>A0A6M3J1N8_9ZZZZ</name>
<reference evidence="2" key="1">
    <citation type="submission" date="2020-03" db="EMBL/GenBank/DDBJ databases">
        <title>The deep terrestrial virosphere.</title>
        <authorList>
            <person name="Holmfeldt K."/>
            <person name="Nilsson E."/>
            <person name="Simone D."/>
            <person name="Lopez-Fernandez M."/>
            <person name="Wu X."/>
            <person name="de Brujin I."/>
            <person name="Lundin D."/>
            <person name="Andersson A."/>
            <person name="Bertilsson S."/>
            <person name="Dopson M."/>
        </authorList>
    </citation>
    <scope>NUCLEOTIDE SEQUENCE</scope>
    <source>
        <strain evidence="3">MM415A01034</strain>
        <strain evidence="2">MM415B00576</strain>
    </source>
</reference>
<dbReference type="SUPFAM" id="SSF56300">
    <property type="entry name" value="Metallo-dependent phosphatases"/>
    <property type="match status" value="1"/>
</dbReference>
<dbReference type="Gene3D" id="3.60.21.10">
    <property type="match status" value="1"/>
</dbReference>
<dbReference type="EMBL" id="MT141506">
    <property type="protein sequence ID" value="QJA63809.1"/>
    <property type="molecule type" value="Genomic_DNA"/>
</dbReference>
<accession>A0A6M3J1N8</accession>
<evidence type="ECO:0000313" key="2">
    <source>
        <dbReference type="EMBL" id="QJA63809.1"/>
    </source>
</evidence>
<gene>
    <name evidence="3" type="ORF">MM415A01034_0005</name>
    <name evidence="2" type="ORF">MM415B00576_0029</name>
</gene>
<organism evidence="2">
    <name type="scientific">viral metagenome</name>
    <dbReference type="NCBI Taxonomy" id="1070528"/>
    <lineage>
        <taxon>unclassified sequences</taxon>
        <taxon>metagenomes</taxon>
        <taxon>organismal metagenomes</taxon>
    </lineage>
</organism>
<dbReference type="AlphaFoldDB" id="A0A6M3J1N8"/>
<evidence type="ECO:0000259" key="1">
    <source>
        <dbReference type="Pfam" id="PF00149"/>
    </source>
</evidence>
<proteinExistence type="predicted"/>
<feature type="domain" description="Calcineurin-like phosphoesterase" evidence="1">
    <location>
        <begin position="102"/>
        <end position="242"/>
    </location>
</feature>
<sequence length="333" mass="38261">MLSGDIAKKYLSRFGNTSTLQLARMLTKDHPLIFADVEQARACLRYYRGAIGKNNRNYLKDTEFIRSLEDALAKKYNPYGLPEAVYDNWTPVSLPFHKGRGLIIADLHIPYHDVEAITIAMEWGKRENYTDFVLLNGDINDHYTISRFQKDPRMRSFKSELDDTIKLFEALEKAFPKAQIIIKYGNHDNRLEAFLRARAPELLDMQDFIKEEYLKTKERGFITVPHDVPINVGKLNILHGHEIQSLQTVVNPARGAYLKTMECVLLAHCHRTSQHAETSMSGRLDTAWSVGCLCQLHPEYARLNKWNMGMAGLEFNGDDFEIENKRIVNGVAR</sequence>
<dbReference type="GO" id="GO:0016787">
    <property type="term" value="F:hydrolase activity"/>
    <property type="evidence" value="ECO:0007669"/>
    <property type="project" value="InterPro"/>
</dbReference>
<evidence type="ECO:0000313" key="3">
    <source>
        <dbReference type="EMBL" id="QJA78660.1"/>
    </source>
</evidence>